<feature type="domain" description="Ketoreductase" evidence="3">
    <location>
        <begin position="25"/>
        <end position="209"/>
    </location>
</feature>
<dbReference type="Pfam" id="PF13561">
    <property type="entry name" value="adh_short_C2"/>
    <property type="match status" value="1"/>
</dbReference>
<evidence type="ECO:0000256" key="2">
    <source>
        <dbReference type="ARBA" id="ARBA00023002"/>
    </source>
</evidence>
<dbReference type="SMART" id="SM00822">
    <property type="entry name" value="PKS_KR"/>
    <property type="match status" value="1"/>
</dbReference>
<keyword evidence="2" id="KW-0560">Oxidoreductase</keyword>
<accession>A0A4R5A0M5</accession>
<evidence type="ECO:0000313" key="5">
    <source>
        <dbReference type="Proteomes" id="UP000295217"/>
    </source>
</evidence>
<comment type="caution">
    <text evidence="4">The sequence shown here is derived from an EMBL/GenBank/DDBJ whole genome shotgun (WGS) entry which is preliminary data.</text>
</comment>
<dbReference type="PROSITE" id="PS00061">
    <property type="entry name" value="ADH_SHORT"/>
    <property type="match status" value="1"/>
</dbReference>
<dbReference type="PANTHER" id="PTHR43639:SF1">
    <property type="entry name" value="SHORT-CHAIN DEHYDROGENASE_REDUCTASE FAMILY PROTEIN"/>
    <property type="match status" value="1"/>
</dbReference>
<dbReference type="EMBL" id="SMLB01000059">
    <property type="protein sequence ID" value="TDD64955.1"/>
    <property type="molecule type" value="Genomic_DNA"/>
</dbReference>
<dbReference type="SUPFAM" id="SSF51735">
    <property type="entry name" value="NAD(P)-binding Rossmann-fold domains"/>
    <property type="match status" value="1"/>
</dbReference>
<proteinExistence type="inferred from homology"/>
<dbReference type="PRINTS" id="PR00080">
    <property type="entry name" value="SDRFAMILY"/>
</dbReference>
<evidence type="ECO:0000259" key="3">
    <source>
        <dbReference type="SMART" id="SM00822"/>
    </source>
</evidence>
<dbReference type="FunFam" id="3.40.50.720:FF:000084">
    <property type="entry name" value="Short-chain dehydrogenase reductase"/>
    <property type="match status" value="1"/>
</dbReference>
<gene>
    <name evidence="4" type="ORF">E1262_26740</name>
</gene>
<evidence type="ECO:0000313" key="4">
    <source>
        <dbReference type="EMBL" id="TDD64955.1"/>
    </source>
</evidence>
<dbReference type="Gene3D" id="3.40.50.720">
    <property type="entry name" value="NAD(P)-binding Rossmann-like Domain"/>
    <property type="match status" value="1"/>
</dbReference>
<comment type="similarity">
    <text evidence="1">Belongs to the short-chain dehydrogenases/reductases (SDR) family.</text>
</comment>
<evidence type="ECO:0000256" key="1">
    <source>
        <dbReference type="ARBA" id="ARBA00006484"/>
    </source>
</evidence>
<dbReference type="PRINTS" id="PR00081">
    <property type="entry name" value="GDHRDH"/>
</dbReference>
<organism evidence="4 5">
    <name type="scientific">Jiangella aurantiaca</name>
    <dbReference type="NCBI Taxonomy" id="2530373"/>
    <lineage>
        <taxon>Bacteria</taxon>
        <taxon>Bacillati</taxon>
        <taxon>Actinomycetota</taxon>
        <taxon>Actinomycetes</taxon>
        <taxon>Jiangellales</taxon>
        <taxon>Jiangellaceae</taxon>
        <taxon>Jiangella</taxon>
    </lineage>
</organism>
<dbReference type="Proteomes" id="UP000295217">
    <property type="component" value="Unassembled WGS sequence"/>
</dbReference>
<dbReference type="InterPro" id="IPR057326">
    <property type="entry name" value="KR_dom"/>
</dbReference>
<name>A0A4R5A0M5_9ACTN</name>
<reference evidence="4 5" key="1">
    <citation type="submission" date="2019-02" db="EMBL/GenBank/DDBJ databases">
        <title>Draft genome sequences of novel Actinobacteria.</title>
        <authorList>
            <person name="Sahin N."/>
            <person name="Ay H."/>
            <person name="Saygin H."/>
        </authorList>
    </citation>
    <scope>NUCLEOTIDE SEQUENCE [LARGE SCALE GENOMIC DNA]</scope>
    <source>
        <strain evidence="4 5">8K307</strain>
    </source>
</reference>
<protein>
    <submittedName>
        <fullName evidence="4">SDR family oxidoreductase</fullName>
    </submittedName>
</protein>
<dbReference type="OrthoDB" id="9804774at2"/>
<dbReference type="GO" id="GO:0016491">
    <property type="term" value="F:oxidoreductase activity"/>
    <property type="evidence" value="ECO:0007669"/>
    <property type="project" value="UniProtKB-KW"/>
</dbReference>
<dbReference type="InterPro" id="IPR036291">
    <property type="entry name" value="NAD(P)-bd_dom_sf"/>
</dbReference>
<dbReference type="InterPro" id="IPR002347">
    <property type="entry name" value="SDR_fam"/>
</dbReference>
<dbReference type="InterPro" id="IPR020904">
    <property type="entry name" value="Sc_DH/Rdtase_CS"/>
</dbReference>
<dbReference type="AlphaFoldDB" id="A0A4R5A0M5"/>
<keyword evidence="5" id="KW-1185">Reference proteome</keyword>
<dbReference type="PANTHER" id="PTHR43639">
    <property type="entry name" value="OXIDOREDUCTASE, SHORT-CHAIN DEHYDROGENASE/REDUCTASE FAMILY (AFU_ORTHOLOGUE AFUA_5G02870)"/>
    <property type="match status" value="1"/>
</dbReference>
<sequence>MRLLLRSVNRLTGGLVSVAVDLRERRALVTGGAGGLGLACARAMVAAGSRVALCDLPGERLKAAVEELGDAATGIEADLVGHGEPARVVHEATSALGGLDILVNCAGIMETVPMSRVSEESWRRILDLNLTATFLVTQAAANAMAERGGAVVTLASVAGRSGRPNAVHYAASKAALLSMTKSAAMAYGPAVRVNAVCPGVFHTPMWDGIIADRGRAFGVGAGESYLREVTAAAPLGREGRPDELAAVVVFLVSDLASYVTGQALNVDGGLEMH</sequence>